<dbReference type="SUPFAM" id="SSF52096">
    <property type="entry name" value="ClpP/crotonase"/>
    <property type="match status" value="2"/>
</dbReference>
<dbReference type="EMBL" id="CAEZYO010000020">
    <property type="protein sequence ID" value="CAB4730509.1"/>
    <property type="molecule type" value="Genomic_DNA"/>
</dbReference>
<dbReference type="InterPro" id="IPR034733">
    <property type="entry name" value="AcCoA_carboxyl_beta"/>
</dbReference>
<proteinExistence type="predicted"/>
<evidence type="ECO:0000259" key="2">
    <source>
        <dbReference type="PROSITE" id="PS50989"/>
    </source>
</evidence>
<dbReference type="EMBL" id="CAFABC010000016">
    <property type="protein sequence ID" value="CAB4824086.1"/>
    <property type="molecule type" value="Genomic_DNA"/>
</dbReference>
<dbReference type="InterPro" id="IPR011762">
    <property type="entry name" value="COA_CT_N"/>
</dbReference>
<evidence type="ECO:0000313" key="5">
    <source>
        <dbReference type="EMBL" id="CAB4824086.1"/>
    </source>
</evidence>
<organism evidence="5">
    <name type="scientific">freshwater metagenome</name>
    <dbReference type="NCBI Taxonomy" id="449393"/>
    <lineage>
        <taxon>unclassified sequences</taxon>
        <taxon>metagenomes</taxon>
        <taxon>ecological metagenomes</taxon>
    </lineage>
</organism>
<name>A0A6J6ZUD3_9ZZZZ</name>
<gene>
    <name evidence="4" type="ORF">UFOPK2731_00803</name>
    <name evidence="5" type="ORF">UFOPK3161_00759</name>
    <name evidence="3" type="ORF">UFOPK3962_00743</name>
    <name evidence="6" type="ORF">UFOPK4427_00939</name>
</gene>
<dbReference type="EMBL" id="CAFBRY010000026">
    <property type="protein sequence ID" value="CAB5148523.1"/>
    <property type="molecule type" value="Genomic_DNA"/>
</dbReference>
<dbReference type="Gene3D" id="3.90.226.10">
    <property type="entry name" value="2-enoyl-CoA Hydratase, Chain A, domain 1"/>
    <property type="match status" value="2"/>
</dbReference>
<sequence>MPTPQLDPRDPESRIARLLDDGKFEFLVPRTDCGMIAVTGDINGNKVVVFASDATIKSGALGVDGSKVIVTAYKAAMGAQVPIIGIWHSGGARLSDGVASLDAFGEVFQSMISASGRIPQLSLVLGPTAGGGAYGPALTDIVVLSPEGRIFVTGPDVVKSVTGEDTDMALLGGPEAHRKNSGLAHIIAASEEEAIDDIRALTDLFANQGFMNPDVKDIDLATFVPDSKVRTYEVHPLIDAILDEGSQHIELLSMWAPNMTTVLGRLGGATVGVLANNPAHIAGALDAAAGEKAARFVRTCDAFGIPLIVIADVQGFLPGAGQEWEGAVRRGAKLLHAFGEAVVPRVTLITRRAYGGAYVAMNSKALGATRVFAWPQAEVSVMGAVAAVRVLHRRILADVPAEQRQAMELELAAEHDKISGGVGRAVEIGAVDEIIQPTLTRSALAKVIADAPHRRGAHGNIPL</sequence>
<reference evidence="5" key="1">
    <citation type="submission" date="2020-05" db="EMBL/GenBank/DDBJ databases">
        <authorList>
            <person name="Chiriac C."/>
            <person name="Salcher M."/>
            <person name="Ghai R."/>
            <person name="Kavagutti S V."/>
        </authorList>
    </citation>
    <scope>NUCLEOTIDE SEQUENCE</scope>
</reference>
<dbReference type="AlphaFoldDB" id="A0A6J6ZUD3"/>
<dbReference type="Pfam" id="PF01039">
    <property type="entry name" value="Carboxyl_trans"/>
    <property type="match status" value="1"/>
</dbReference>
<evidence type="ECO:0000313" key="4">
    <source>
        <dbReference type="EMBL" id="CAB4730509.1"/>
    </source>
</evidence>
<feature type="domain" description="CoA carboxyltransferase N-terminal" evidence="1">
    <location>
        <begin position="1"/>
        <end position="217"/>
    </location>
</feature>
<dbReference type="PROSITE" id="PS50980">
    <property type="entry name" value="COA_CT_NTER"/>
    <property type="match status" value="1"/>
</dbReference>
<feature type="domain" description="CoA carboxyltransferase C-terminal" evidence="2">
    <location>
        <begin position="213"/>
        <end position="463"/>
    </location>
</feature>
<dbReference type="InterPro" id="IPR051047">
    <property type="entry name" value="AccD/PCCB"/>
</dbReference>
<evidence type="ECO:0000313" key="6">
    <source>
        <dbReference type="EMBL" id="CAB5148523.1"/>
    </source>
</evidence>
<dbReference type="PROSITE" id="PS50989">
    <property type="entry name" value="COA_CT_CTER"/>
    <property type="match status" value="1"/>
</dbReference>
<dbReference type="PANTHER" id="PTHR43842:SF2">
    <property type="entry name" value="PROPIONYL-COA CARBOXYLASE BETA CHAIN, MITOCHONDRIAL"/>
    <property type="match status" value="1"/>
</dbReference>
<protein>
    <submittedName>
        <fullName evidence="5">Unannotated protein</fullName>
    </submittedName>
</protein>
<evidence type="ECO:0000313" key="3">
    <source>
        <dbReference type="EMBL" id="CAB4338104.1"/>
    </source>
</evidence>
<dbReference type="GO" id="GO:0004658">
    <property type="term" value="F:propionyl-CoA carboxylase activity"/>
    <property type="evidence" value="ECO:0007669"/>
    <property type="project" value="TreeGrafter"/>
</dbReference>
<dbReference type="EMBL" id="CAESAH010000017">
    <property type="protein sequence ID" value="CAB4338104.1"/>
    <property type="molecule type" value="Genomic_DNA"/>
</dbReference>
<dbReference type="InterPro" id="IPR029045">
    <property type="entry name" value="ClpP/crotonase-like_dom_sf"/>
</dbReference>
<dbReference type="InterPro" id="IPR011763">
    <property type="entry name" value="COA_CT_C"/>
</dbReference>
<dbReference type="PANTHER" id="PTHR43842">
    <property type="entry name" value="PROPIONYL-COA CARBOXYLASE BETA CHAIN"/>
    <property type="match status" value="1"/>
</dbReference>
<accession>A0A6J6ZUD3</accession>
<dbReference type="GO" id="GO:0009317">
    <property type="term" value="C:acetyl-CoA carboxylase complex"/>
    <property type="evidence" value="ECO:0007669"/>
    <property type="project" value="TreeGrafter"/>
</dbReference>
<evidence type="ECO:0000259" key="1">
    <source>
        <dbReference type="PROSITE" id="PS50980"/>
    </source>
</evidence>